<dbReference type="PROSITE" id="PS50106">
    <property type="entry name" value="PDZ"/>
    <property type="match status" value="1"/>
</dbReference>
<reference evidence="4 5" key="1">
    <citation type="submission" date="2019-11" db="EMBL/GenBank/DDBJ databases">
        <title>Bacillus lacus genome.</title>
        <authorList>
            <person name="Allen C.J."/>
            <person name="Newman J.D."/>
        </authorList>
    </citation>
    <scope>NUCLEOTIDE SEQUENCE [LARGE SCALE GENOMIC DNA]</scope>
    <source>
        <strain evidence="4 5">KCTC 33946</strain>
    </source>
</reference>
<dbReference type="InterPro" id="IPR027065">
    <property type="entry name" value="Lon_Prtase"/>
</dbReference>
<dbReference type="OrthoDB" id="2356897at2"/>
<dbReference type="Gene3D" id="2.30.42.10">
    <property type="match status" value="1"/>
</dbReference>
<evidence type="ECO:0000259" key="3">
    <source>
        <dbReference type="PROSITE" id="PS51786"/>
    </source>
</evidence>
<feature type="active site" evidence="1">
    <location>
        <position position="224"/>
    </location>
</feature>
<comment type="catalytic activity">
    <reaction evidence="1">
        <text>Hydrolysis of proteins in presence of ATP.</text>
        <dbReference type="EC" id="3.4.21.53"/>
    </reaction>
</comment>
<evidence type="ECO:0000313" key="4">
    <source>
        <dbReference type="EMBL" id="MRX70885.1"/>
    </source>
</evidence>
<dbReference type="GO" id="GO:0030163">
    <property type="term" value="P:protein catabolic process"/>
    <property type="evidence" value="ECO:0007669"/>
    <property type="project" value="InterPro"/>
</dbReference>
<dbReference type="Pfam" id="PF05362">
    <property type="entry name" value="Lon_C"/>
    <property type="match status" value="1"/>
</dbReference>
<protein>
    <recommendedName>
        <fullName evidence="1">endopeptidase La</fullName>
        <ecNumber evidence="1">3.4.21.53</ecNumber>
    </recommendedName>
</protein>
<feature type="domain" description="PDZ" evidence="2">
    <location>
        <begin position="90"/>
        <end position="176"/>
    </location>
</feature>
<dbReference type="InterPro" id="IPR036034">
    <property type="entry name" value="PDZ_sf"/>
</dbReference>
<evidence type="ECO:0000256" key="1">
    <source>
        <dbReference type="PROSITE-ProRule" id="PRU01122"/>
    </source>
</evidence>
<keyword evidence="1" id="KW-0645">Protease</keyword>
<dbReference type="GO" id="GO:0004252">
    <property type="term" value="F:serine-type endopeptidase activity"/>
    <property type="evidence" value="ECO:0007669"/>
    <property type="project" value="UniProtKB-UniRule"/>
</dbReference>
<gene>
    <name evidence="4" type="ORF">GJU40_01720</name>
</gene>
<keyword evidence="1" id="KW-0378">Hydrolase</keyword>
<comment type="caution">
    <text evidence="4">The sequence shown here is derived from an EMBL/GenBank/DDBJ whole genome shotgun (WGS) entry which is preliminary data.</text>
</comment>
<feature type="active site" evidence="1">
    <location>
        <position position="269"/>
    </location>
</feature>
<organism evidence="4 5">
    <name type="scientific">Metabacillus lacus</name>
    <dbReference type="NCBI Taxonomy" id="1983721"/>
    <lineage>
        <taxon>Bacteria</taxon>
        <taxon>Bacillati</taxon>
        <taxon>Bacillota</taxon>
        <taxon>Bacilli</taxon>
        <taxon>Bacillales</taxon>
        <taxon>Bacillaceae</taxon>
        <taxon>Metabacillus</taxon>
    </lineage>
</organism>
<dbReference type="GO" id="GO:0005524">
    <property type="term" value="F:ATP binding"/>
    <property type="evidence" value="ECO:0007669"/>
    <property type="project" value="InterPro"/>
</dbReference>
<feature type="domain" description="Lon proteolytic" evidence="3">
    <location>
        <begin position="218"/>
        <end position="326"/>
    </location>
</feature>
<dbReference type="NCBIfam" id="NF041438">
    <property type="entry name" value="SepM_fam_S16"/>
    <property type="match status" value="1"/>
</dbReference>
<dbReference type="GO" id="GO:0004176">
    <property type="term" value="F:ATP-dependent peptidase activity"/>
    <property type="evidence" value="ECO:0007669"/>
    <property type="project" value="UniProtKB-UniRule"/>
</dbReference>
<dbReference type="AlphaFoldDB" id="A0A7X2IWG6"/>
<dbReference type="SUPFAM" id="SSF54211">
    <property type="entry name" value="Ribosomal protein S5 domain 2-like"/>
    <property type="match status" value="1"/>
</dbReference>
<dbReference type="EC" id="3.4.21.53" evidence="1"/>
<dbReference type="SUPFAM" id="SSF50156">
    <property type="entry name" value="PDZ domain-like"/>
    <property type="match status" value="1"/>
</dbReference>
<comment type="similarity">
    <text evidence="1">Belongs to the peptidase S16 family.</text>
</comment>
<sequence>MIAIIIIIIINFIKLPYYVTRPGMATELEPIVEVENGYEEEGSFSLTTVRIGRANPFTYLSAQFNKYHEIFPVAQVKQEGESDAEYLTRQIHLMETSQDAAIAIAYTKAGKKVEYRHQGVYITFVMEGMPGEGKLKAGDRVFKADDKELTTAEEFIAYVGEKSAGDEVAVTYKRDGKENTVSLTLAPFPNDPERAGVGISLVTDSEVVVDPKVTLKTEDIGGPSAGLMMSLEIYNQLVEEDITKGQKIAGTGTINSNGEVGPIGGISQKIVAADKAGASIFFAPNEKGKSRSNYEIAIEAARDIDTKMKVVPVDTFDDALHFLMKKHQ</sequence>
<accession>A0A7X2IWG6</accession>
<name>A0A7X2IWG6_9BACI</name>
<keyword evidence="5" id="KW-1185">Reference proteome</keyword>
<evidence type="ECO:0000313" key="5">
    <source>
        <dbReference type="Proteomes" id="UP000448867"/>
    </source>
</evidence>
<dbReference type="PROSITE" id="PS51786">
    <property type="entry name" value="LON_PROTEOLYTIC"/>
    <property type="match status" value="1"/>
</dbReference>
<evidence type="ECO:0000259" key="2">
    <source>
        <dbReference type="PROSITE" id="PS50106"/>
    </source>
</evidence>
<proteinExistence type="inferred from homology"/>
<keyword evidence="1" id="KW-0720">Serine protease</keyword>
<dbReference type="Pfam" id="PF13180">
    <property type="entry name" value="PDZ_2"/>
    <property type="match status" value="1"/>
</dbReference>
<dbReference type="InterPro" id="IPR008269">
    <property type="entry name" value="Lon_proteolytic"/>
</dbReference>
<dbReference type="InterPro" id="IPR001478">
    <property type="entry name" value="PDZ"/>
</dbReference>
<dbReference type="Gene3D" id="3.30.230.10">
    <property type="match status" value="1"/>
</dbReference>
<dbReference type="EMBL" id="WKKI01000002">
    <property type="protein sequence ID" value="MRX70885.1"/>
    <property type="molecule type" value="Genomic_DNA"/>
</dbReference>
<dbReference type="InterPro" id="IPR014721">
    <property type="entry name" value="Ribsml_uS5_D2-typ_fold_subgr"/>
</dbReference>
<dbReference type="GO" id="GO:0006508">
    <property type="term" value="P:proteolysis"/>
    <property type="evidence" value="ECO:0007669"/>
    <property type="project" value="UniProtKB-KW"/>
</dbReference>
<dbReference type="Proteomes" id="UP000448867">
    <property type="component" value="Unassembled WGS sequence"/>
</dbReference>
<dbReference type="InterPro" id="IPR020568">
    <property type="entry name" value="Ribosomal_Su5_D2-typ_SF"/>
</dbReference>
<dbReference type="PANTHER" id="PTHR10046">
    <property type="entry name" value="ATP DEPENDENT LON PROTEASE FAMILY MEMBER"/>
    <property type="match status" value="1"/>
</dbReference>